<dbReference type="Pfam" id="PF02353">
    <property type="entry name" value="CMAS"/>
    <property type="match status" value="1"/>
</dbReference>
<keyword evidence="2 7" id="KW-0489">Methyltransferase</keyword>
<dbReference type="PANTHER" id="PTHR43667">
    <property type="entry name" value="CYCLOPROPANE-FATTY-ACYL-PHOSPHOLIPID SYNTHASE"/>
    <property type="match status" value="1"/>
</dbReference>
<dbReference type="GO" id="GO:0008168">
    <property type="term" value="F:methyltransferase activity"/>
    <property type="evidence" value="ECO:0007669"/>
    <property type="project" value="UniProtKB-KW"/>
</dbReference>
<dbReference type="CDD" id="cd02440">
    <property type="entry name" value="AdoMet_MTases"/>
    <property type="match status" value="1"/>
</dbReference>
<comment type="caution">
    <text evidence="7">The sequence shown here is derived from an EMBL/GenBank/DDBJ whole genome shotgun (WGS) entry which is preliminary data.</text>
</comment>
<dbReference type="GO" id="GO:0008610">
    <property type="term" value="P:lipid biosynthetic process"/>
    <property type="evidence" value="ECO:0007669"/>
    <property type="project" value="InterPro"/>
</dbReference>
<dbReference type="Gene3D" id="3.40.50.150">
    <property type="entry name" value="Vaccinia Virus protein VP39"/>
    <property type="match status" value="1"/>
</dbReference>
<accession>A0A3S2WNZ2</accession>
<dbReference type="RefSeq" id="WP_127767721.1">
    <property type="nucleotide sequence ID" value="NZ_SADE01000004.1"/>
</dbReference>
<organism evidence="7 8">
    <name type="scientific">Hwanghaeella grinnelliae</name>
    <dbReference type="NCBI Taxonomy" id="2500179"/>
    <lineage>
        <taxon>Bacteria</taxon>
        <taxon>Pseudomonadati</taxon>
        <taxon>Pseudomonadota</taxon>
        <taxon>Alphaproteobacteria</taxon>
        <taxon>Rhodospirillales</taxon>
        <taxon>Rhodospirillaceae</taxon>
        <taxon>Hwanghaeella</taxon>
    </lineage>
</organism>
<keyword evidence="8" id="KW-1185">Reference proteome</keyword>
<dbReference type="PANTHER" id="PTHR43667:SF2">
    <property type="entry name" value="FATTY ACID C-METHYL TRANSFERASE"/>
    <property type="match status" value="1"/>
</dbReference>
<dbReference type="SUPFAM" id="SSF53335">
    <property type="entry name" value="S-adenosyl-L-methionine-dependent methyltransferases"/>
    <property type="match status" value="1"/>
</dbReference>
<evidence type="ECO:0000256" key="1">
    <source>
        <dbReference type="ARBA" id="ARBA00010815"/>
    </source>
</evidence>
<dbReference type="AlphaFoldDB" id="A0A3S2WNZ2"/>
<keyword evidence="4" id="KW-0949">S-adenosyl-L-methionine</keyword>
<dbReference type="GO" id="GO:0032259">
    <property type="term" value="P:methylation"/>
    <property type="evidence" value="ECO:0007669"/>
    <property type="project" value="UniProtKB-KW"/>
</dbReference>
<evidence type="ECO:0000256" key="6">
    <source>
        <dbReference type="PIRSR" id="PIRSR003085-1"/>
    </source>
</evidence>
<evidence type="ECO:0000313" key="7">
    <source>
        <dbReference type="EMBL" id="RVU33691.1"/>
    </source>
</evidence>
<feature type="active site" evidence="6">
    <location>
        <position position="402"/>
    </location>
</feature>
<evidence type="ECO:0000256" key="5">
    <source>
        <dbReference type="ARBA" id="ARBA00023098"/>
    </source>
</evidence>
<evidence type="ECO:0000256" key="4">
    <source>
        <dbReference type="ARBA" id="ARBA00022691"/>
    </source>
</evidence>
<name>A0A3S2WNZ2_9PROT</name>
<evidence type="ECO:0000313" key="8">
    <source>
        <dbReference type="Proteomes" id="UP000287447"/>
    </source>
</evidence>
<protein>
    <submittedName>
        <fullName evidence="7">Class I SAM-dependent methyltransferase</fullName>
    </submittedName>
</protein>
<dbReference type="Proteomes" id="UP000287447">
    <property type="component" value="Unassembled WGS sequence"/>
</dbReference>
<dbReference type="InterPro" id="IPR003333">
    <property type="entry name" value="CMAS"/>
</dbReference>
<dbReference type="PIRSF" id="PIRSF003085">
    <property type="entry name" value="CMAS"/>
    <property type="match status" value="1"/>
</dbReference>
<keyword evidence="3 7" id="KW-0808">Transferase</keyword>
<evidence type="ECO:0000256" key="3">
    <source>
        <dbReference type="ARBA" id="ARBA00022679"/>
    </source>
</evidence>
<comment type="similarity">
    <text evidence="1">Belongs to the CFA/CMAS family.</text>
</comment>
<keyword evidence="5" id="KW-0443">Lipid metabolism</keyword>
<gene>
    <name evidence="7" type="ORF">EOI86_21295</name>
</gene>
<proteinExistence type="inferred from homology"/>
<evidence type="ECO:0000256" key="2">
    <source>
        <dbReference type="ARBA" id="ARBA00022603"/>
    </source>
</evidence>
<dbReference type="InterPro" id="IPR050723">
    <property type="entry name" value="CFA/CMAS"/>
</dbReference>
<dbReference type="InterPro" id="IPR029063">
    <property type="entry name" value="SAM-dependent_MTases_sf"/>
</dbReference>
<sequence>MNGENVMQGGTKATAPKAHTIRIGAATRLMLGLADKFETGRIRWVLPDSTTRVTGKNADDSDFNKIVTVHLHNDNVARKLLTGGNIGIAEAYMDGDYDVDDLPSFLTICATNIAVLEATLQGQWWFRNASRLVHWFNRNTETGSKRNIHYHYDLGNSFYERWLDPSMTYSSAEFLSPSENLGQAQDNKYERLAERLEIDSDHHVLEIGCGWGGFAEHVAKSRGARVTALTISDEQYNFAAQRIQREGLGEKVNIVKRDYRHEDGSYDRIASIEMFEAVGEDYWPVFFGKMRDRLSDAGRAALQIITIDDEHFDSYKSRPDFIQRYIFPGGMLPSPSKLREQVAGAGLTVDTYETFGQSYARTLAEWNDRFQASWPDIAALNAGRRAFDIRFKRMWEYYLAYCEAGFRAGVIDVCRVALSKT</sequence>
<reference evidence="8" key="1">
    <citation type="submission" date="2019-01" db="EMBL/GenBank/DDBJ databases">
        <title>Gri0909 isolated from a small marine red alga.</title>
        <authorList>
            <person name="Kim J."/>
            <person name="Jeong S.E."/>
            <person name="Jeon C.O."/>
        </authorList>
    </citation>
    <scope>NUCLEOTIDE SEQUENCE [LARGE SCALE GENOMIC DNA]</scope>
    <source>
        <strain evidence="8">Gri0909</strain>
    </source>
</reference>
<dbReference type="OrthoDB" id="9782855at2"/>
<dbReference type="EMBL" id="SADE01000004">
    <property type="protein sequence ID" value="RVU33691.1"/>
    <property type="molecule type" value="Genomic_DNA"/>
</dbReference>